<dbReference type="AlphaFoldDB" id="A0A166F0M5"/>
<dbReference type="OrthoDB" id="2153176at2759"/>
<dbReference type="PANTHER" id="PTHR31687">
    <property type="match status" value="1"/>
</dbReference>
<reference evidence="1 2" key="1">
    <citation type="journal article" date="2016" name="Mol. Biol. Evol.">
        <title>Comparative Genomics of Early-Diverging Mushroom-Forming Fungi Provides Insights into the Origins of Lignocellulose Decay Capabilities.</title>
        <authorList>
            <person name="Nagy L.G."/>
            <person name="Riley R."/>
            <person name="Tritt A."/>
            <person name="Adam C."/>
            <person name="Daum C."/>
            <person name="Floudas D."/>
            <person name="Sun H."/>
            <person name="Yadav J.S."/>
            <person name="Pangilinan J."/>
            <person name="Larsson K.H."/>
            <person name="Matsuura K."/>
            <person name="Barry K."/>
            <person name="Labutti K."/>
            <person name="Kuo R."/>
            <person name="Ohm R.A."/>
            <person name="Bhattacharya S.S."/>
            <person name="Shirouzu T."/>
            <person name="Yoshinaga Y."/>
            <person name="Martin F.M."/>
            <person name="Grigoriev I.V."/>
            <person name="Hibbett D.S."/>
        </authorList>
    </citation>
    <scope>NUCLEOTIDE SEQUENCE [LARGE SCALE GENOMIC DNA]</scope>
    <source>
        <strain evidence="1 2">HHB10207 ss-3</strain>
    </source>
</reference>
<evidence type="ECO:0000313" key="1">
    <source>
        <dbReference type="EMBL" id="KZT40150.1"/>
    </source>
</evidence>
<dbReference type="STRING" id="1314776.A0A166F0M5"/>
<gene>
    <name evidence="1" type="ORF">SISSUDRAFT_983723</name>
</gene>
<proteinExistence type="predicted"/>
<accession>A0A166F0M5</accession>
<dbReference type="Proteomes" id="UP000076798">
    <property type="component" value="Unassembled WGS sequence"/>
</dbReference>
<dbReference type="InterPro" id="IPR012469">
    <property type="entry name" value="DUF1688"/>
</dbReference>
<keyword evidence="2" id="KW-1185">Reference proteome</keyword>
<organism evidence="1 2">
    <name type="scientific">Sistotremastrum suecicum HHB10207 ss-3</name>
    <dbReference type="NCBI Taxonomy" id="1314776"/>
    <lineage>
        <taxon>Eukaryota</taxon>
        <taxon>Fungi</taxon>
        <taxon>Dikarya</taxon>
        <taxon>Basidiomycota</taxon>
        <taxon>Agaricomycotina</taxon>
        <taxon>Agaricomycetes</taxon>
        <taxon>Sistotremastrales</taxon>
        <taxon>Sistotremastraceae</taxon>
        <taxon>Sistotremastrum</taxon>
    </lineage>
</organism>
<dbReference type="EMBL" id="KV428036">
    <property type="protein sequence ID" value="KZT40150.1"/>
    <property type="molecule type" value="Genomic_DNA"/>
</dbReference>
<dbReference type="Pfam" id="PF07958">
    <property type="entry name" value="DUF1688"/>
    <property type="match status" value="1"/>
</dbReference>
<name>A0A166F0M5_9AGAM</name>
<dbReference type="PANTHER" id="PTHR31687:SF3">
    <property type="entry name" value="PROTEIN URG3"/>
    <property type="match status" value="1"/>
</dbReference>
<sequence>MNPTSTLSTELKAEWLRSLPSIRTQCSKVFALAKAGKLDCWDYHPEKEGDVVQFCADIITRDFGTNYSSIPPHGRWRHFDLPNRKPRISPLRESWTAQSISLKDQTTALIDLFLVSVLLDAGAGPTWKYKEATTGDYHSRSEGLAIASVDMFEAGLFSSVEGEPHRVDAKGLANLTTDKIASAMQVSPTNEMAGIEGRAELLIKLSKALSSYPEFFGPDGRPGHIINFLQKNSRVDEGTTKIHIATLWQILMIALAPIWPSRIVLDGLPLGDVWPCPALAHEESSKTSDTEAADLVPFHKLTQWLTYSLVQVIMSGLGWEVEGMEDMTGLPEYRNGGLLIDLGLISLKESVAASAPKIAGTSIPRFEASHPAIVEMRAITVIQLDRIHEQLPLKFGLAPGSLSLPQVLESATWKGGREIAKKLREGGGPPIDIISDGTVF</sequence>
<evidence type="ECO:0000313" key="2">
    <source>
        <dbReference type="Proteomes" id="UP000076798"/>
    </source>
</evidence>
<protein>
    <submittedName>
        <fullName evidence="1">DUF1688-domain-containing protein</fullName>
    </submittedName>
</protein>